<feature type="region of interest" description="Disordered" evidence="7">
    <location>
        <begin position="1435"/>
        <end position="1456"/>
    </location>
</feature>
<keyword evidence="6" id="KW-0040">ANK repeat</keyword>
<dbReference type="GO" id="GO:0004359">
    <property type="term" value="F:glutaminase activity"/>
    <property type="evidence" value="ECO:0007669"/>
    <property type="project" value="UniProtKB-EC"/>
</dbReference>
<feature type="repeat" description="ANK" evidence="6">
    <location>
        <begin position="1349"/>
        <end position="1381"/>
    </location>
</feature>
<gene>
    <name evidence="8" type="ORF">FCC1311_041822</name>
</gene>
<feature type="compositionally biased region" description="Polar residues" evidence="7">
    <location>
        <begin position="743"/>
        <end position="766"/>
    </location>
</feature>
<keyword evidence="9" id="KW-1185">Reference proteome</keyword>
<proteinExistence type="inferred from homology"/>
<dbReference type="EMBL" id="BEYU01000038">
    <property type="protein sequence ID" value="GBG27959.1"/>
    <property type="molecule type" value="Genomic_DNA"/>
</dbReference>
<dbReference type="Pfam" id="PF12796">
    <property type="entry name" value="Ank_2"/>
    <property type="match status" value="2"/>
</dbReference>
<comment type="subunit">
    <text evidence="2">Homotetramer.</text>
</comment>
<evidence type="ECO:0000256" key="5">
    <source>
        <dbReference type="ARBA" id="ARBA00049534"/>
    </source>
</evidence>
<feature type="compositionally biased region" description="Basic and acidic residues" evidence="7">
    <location>
        <begin position="938"/>
        <end position="949"/>
    </location>
</feature>
<comment type="similarity">
    <text evidence="1">Belongs to the glutaminase family.</text>
</comment>
<feature type="region of interest" description="Disordered" evidence="7">
    <location>
        <begin position="923"/>
        <end position="949"/>
    </location>
</feature>
<dbReference type="PROSITE" id="PS50297">
    <property type="entry name" value="ANK_REP_REGION"/>
    <property type="match status" value="2"/>
</dbReference>
<dbReference type="SUPFAM" id="SSF48403">
    <property type="entry name" value="Ankyrin repeat"/>
    <property type="match status" value="1"/>
</dbReference>
<dbReference type="NCBIfam" id="TIGR03814">
    <property type="entry name" value="Gln_ase"/>
    <property type="match status" value="1"/>
</dbReference>
<dbReference type="FunFam" id="3.40.710.10:FF:000005">
    <property type="entry name" value="Glutaminase"/>
    <property type="match status" value="1"/>
</dbReference>
<dbReference type="PANTHER" id="PTHR12544">
    <property type="entry name" value="GLUTAMINASE"/>
    <property type="match status" value="1"/>
</dbReference>
<dbReference type="SMART" id="SM00248">
    <property type="entry name" value="ANK"/>
    <property type="match status" value="5"/>
</dbReference>
<comment type="caution">
    <text evidence="8">The sequence shown here is derived from an EMBL/GenBank/DDBJ whole genome shotgun (WGS) entry which is preliminary data.</text>
</comment>
<dbReference type="EC" id="3.5.1.2" evidence="3"/>
<evidence type="ECO:0000256" key="7">
    <source>
        <dbReference type="SAM" id="MobiDB-lite"/>
    </source>
</evidence>
<dbReference type="GO" id="GO:0006543">
    <property type="term" value="P:L-glutamine catabolic process"/>
    <property type="evidence" value="ECO:0007669"/>
    <property type="project" value="TreeGrafter"/>
</dbReference>
<evidence type="ECO:0000256" key="1">
    <source>
        <dbReference type="ARBA" id="ARBA00011076"/>
    </source>
</evidence>
<dbReference type="Gene3D" id="1.25.40.20">
    <property type="entry name" value="Ankyrin repeat-containing domain"/>
    <property type="match status" value="2"/>
</dbReference>
<feature type="compositionally biased region" description="Low complexity" evidence="7">
    <location>
        <begin position="626"/>
        <end position="636"/>
    </location>
</feature>
<evidence type="ECO:0000256" key="4">
    <source>
        <dbReference type="ARBA" id="ARBA00022801"/>
    </source>
</evidence>
<dbReference type="InterPro" id="IPR002110">
    <property type="entry name" value="Ankyrin_rpt"/>
</dbReference>
<keyword evidence="4" id="KW-0378">Hydrolase</keyword>
<dbReference type="Proteomes" id="UP000241890">
    <property type="component" value="Unassembled WGS sequence"/>
</dbReference>
<dbReference type="InterPro" id="IPR015868">
    <property type="entry name" value="Glutaminase"/>
</dbReference>
<dbReference type="Pfam" id="PF04960">
    <property type="entry name" value="Glutaminase"/>
    <property type="match status" value="2"/>
</dbReference>
<dbReference type="GO" id="GO:0006537">
    <property type="term" value="P:glutamate biosynthetic process"/>
    <property type="evidence" value="ECO:0007669"/>
    <property type="project" value="TreeGrafter"/>
</dbReference>
<dbReference type="Gene3D" id="3.40.710.10">
    <property type="entry name" value="DD-peptidase/beta-lactamase superfamily"/>
    <property type="match status" value="2"/>
</dbReference>
<protein>
    <recommendedName>
        <fullName evidence="3">glutaminase</fullName>
        <ecNumber evidence="3">3.5.1.2</ecNumber>
    </recommendedName>
</protein>
<dbReference type="InterPro" id="IPR012338">
    <property type="entry name" value="Beta-lactam/transpept-like"/>
</dbReference>
<sequence>MNSHPSSPELSTLLANLVGDASRGISTAELLEILEQTGLSISDERLSSDSAIMACLQKSELTFGELMALAKHNALIETALSGNLVLPNFHLVSEQLNQCFEKTVRSRDWKKGKVSHRTPKLGRVDPERLAASFCSLHGQQWNRGDYEDKFTVTEMCAPLLYCTALELNGMETVHKYIGREPSGRSVRDISLDSANLPYNPFVDAGVVMSSALVKNSERLADRFNYIKSVWKRATGNSSISFANSHYLSQRRHAHHAYCLAYMLMEHSSFPANVNLQDTMDFYFMNCCIEASTQELAILAATLAGGGVCPTTNTRVFSAEHVQMCLSMMSSCGMGEHSGSLQFTIGFPCKSSLSGFTMVVIPNLGGFCTFSPRLNPQSEISTFGLAFAEEFVSRFGLHTFDSFAVQDAHVYREIFRSPGTSQDADDDAIPEAAVHLDGPEGPAFDVNKGSAVLQEANLLKKTQSASSQTSRANADATNSASLARGAEFLADELFYCVANGNADHLRRVFARGVDVNLPDYDMRTCLHIAASEGHLECVKLLCLFGANAAAVDRFGNTPLDDARAEGYVDVVNYLENPPAYAQASAAHDYHVLEKLGAGTQFSAADSLGSACDSDSEGPAADVDLDFPHAPAADPAPDGCANVDDIPEGVPVNVKDGSDSPNLGHIESAKTIEDLDDQSQTQSDESPQAANKTISLSRDTSSKNRRENSENSESSIVGKHEKKMGEASHQETQEGKLRSRENSDKSPQAASPDLGNSPTLQPTRSHLSSGLRTYHMLMEAISQNLASPENRDFELDTDTEQVASENGDAGSEASHVGGPLADLLLRGLDGQRTPKRPTNSAFDKERMERMIEALTQIYTDEAGVEHCRPPTDLDLLNALHHQGIGTEERYNNLAREFSKCSSDHHNNNARTEVPPTSFDFVHENVDGQNGPTSRHHERRKSMAEKRNSCDEGRGRELTARRLLYFCDKFPYIEKVLQGRAVICNFKHFSEDMIEIFEEAKSHREGKVADYIPQLARQDPEKFGIAVCSIDAQRFSYGDARDPFCVQSCSKPISYCIAHELVGEGVIHRHVAHEPSGRNFNELTLNKYGLPHNPLINAGAIMTASLILPEVSSEDRFDYVTSVWTKLAGGEEPGYSNETFLSEMFTADRNRCLGYLMKEKGAFPAHVNSTQALEEVLEFYFQMCSLEATAESLSVVAATLANGGVCPISQKRVFRAETVRNCLSIMASSGMYDYAGEFQFSIGVPAKSGVAGALLIVVPNVMGICTWSPRLDKLGNSARGIQFCKLLQEKYTIHRYSLLRGVSKKLDTRDFSKDFYLQRRCQRLVEAATRGDLKALKLCASEGVSLDTADYDGRTAAHLAASENNLQFLKMLHAAGANMNAVDRWGHTPLDDAVLLDLTEIIAFLNMVDATRGPNERTPVPRRPPTPVTVTACHQVDTRQKIEKQKYPSPSAAAKSAFP</sequence>
<dbReference type="SUPFAM" id="SSF56601">
    <property type="entry name" value="beta-lactamase/transpeptidase-like"/>
    <property type="match status" value="2"/>
</dbReference>
<feature type="compositionally biased region" description="Basic and acidic residues" evidence="7">
    <location>
        <begin position="698"/>
        <end position="707"/>
    </location>
</feature>
<name>A0A2R5GCA2_9STRA</name>
<evidence type="ECO:0000313" key="9">
    <source>
        <dbReference type="Proteomes" id="UP000241890"/>
    </source>
</evidence>
<dbReference type="OrthoDB" id="9995210at2759"/>
<feature type="compositionally biased region" description="Low complexity" evidence="7">
    <location>
        <begin position="1445"/>
        <end position="1456"/>
    </location>
</feature>
<organism evidence="8 9">
    <name type="scientific">Hondaea fermentalgiana</name>
    <dbReference type="NCBI Taxonomy" id="2315210"/>
    <lineage>
        <taxon>Eukaryota</taxon>
        <taxon>Sar</taxon>
        <taxon>Stramenopiles</taxon>
        <taxon>Bigyra</taxon>
        <taxon>Labyrinthulomycetes</taxon>
        <taxon>Thraustochytrida</taxon>
        <taxon>Thraustochytriidae</taxon>
        <taxon>Hondaea</taxon>
    </lineage>
</organism>
<dbReference type="HAMAP" id="MF_00313">
    <property type="entry name" value="Glutaminase"/>
    <property type="match status" value="1"/>
</dbReference>
<dbReference type="InterPro" id="IPR036770">
    <property type="entry name" value="Ankyrin_rpt-contain_sf"/>
</dbReference>
<comment type="catalytic activity">
    <reaction evidence="5">
        <text>L-glutamine + H2O = L-glutamate + NH4(+)</text>
        <dbReference type="Rhea" id="RHEA:15889"/>
        <dbReference type="ChEBI" id="CHEBI:15377"/>
        <dbReference type="ChEBI" id="CHEBI:28938"/>
        <dbReference type="ChEBI" id="CHEBI:29985"/>
        <dbReference type="ChEBI" id="CHEBI:58359"/>
        <dbReference type="EC" id="3.5.1.2"/>
    </reaction>
</comment>
<evidence type="ECO:0000256" key="3">
    <source>
        <dbReference type="ARBA" id="ARBA00012918"/>
    </source>
</evidence>
<dbReference type="InParanoid" id="A0A2R5GCA2"/>
<feature type="region of interest" description="Disordered" evidence="7">
    <location>
        <begin position="605"/>
        <end position="766"/>
    </location>
</feature>
<feature type="compositionally biased region" description="Basic and acidic residues" evidence="7">
    <location>
        <begin position="721"/>
        <end position="742"/>
    </location>
</feature>
<feature type="repeat" description="ANK" evidence="6">
    <location>
        <begin position="520"/>
        <end position="552"/>
    </location>
</feature>
<accession>A0A2R5GCA2</accession>
<evidence type="ECO:0000313" key="8">
    <source>
        <dbReference type="EMBL" id="GBG27959.1"/>
    </source>
</evidence>
<evidence type="ECO:0000256" key="2">
    <source>
        <dbReference type="ARBA" id="ARBA00011881"/>
    </source>
</evidence>
<dbReference type="PANTHER" id="PTHR12544:SF29">
    <property type="entry name" value="GLUTAMINASE"/>
    <property type="match status" value="1"/>
</dbReference>
<reference evidence="8 9" key="1">
    <citation type="submission" date="2017-12" db="EMBL/GenBank/DDBJ databases">
        <title>Sequencing, de novo assembly and annotation of complete genome of a new Thraustochytrid species, strain FCC1311.</title>
        <authorList>
            <person name="Sedici K."/>
            <person name="Godart F."/>
            <person name="Aiese Cigliano R."/>
            <person name="Sanseverino W."/>
            <person name="Barakat M."/>
            <person name="Ortet P."/>
            <person name="Marechal E."/>
            <person name="Cagnac O."/>
            <person name="Amato A."/>
        </authorList>
    </citation>
    <scope>NUCLEOTIDE SEQUENCE [LARGE SCALE GENOMIC DNA]</scope>
</reference>
<evidence type="ECO:0000256" key="6">
    <source>
        <dbReference type="PROSITE-ProRule" id="PRU00023"/>
    </source>
</evidence>
<dbReference type="PROSITE" id="PS50088">
    <property type="entry name" value="ANK_REPEAT"/>
    <property type="match status" value="2"/>
</dbReference>
<feature type="compositionally biased region" description="Polar residues" evidence="7">
    <location>
        <begin position="676"/>
        <end position="697"/>
    </location>
</feature>